<name>A0A7J0GWD7_9ERIC</name>
<dbReference type="InterPro" id="IPR013187">
    <property type="entry name" value="F-box-assoc_dom_typ3"/>
</dbReference>
<dbReference type="Gene3D" id="1.20.1280.50">
    <property type="match status" value="1"/>
</dbReference>
<evidence type="ECO:0000259" key="2">
    <source>
        <dbReference type="Pfam" id="PF08268"/>
    </source>
</evidence>
<feature type="domain" description="F-box associated beta-propeller type 3" evidence="2">
    <location>
        <begin position="73"/>
        <end position="247"/>
    </location>
</feature>
<evidence type="ECO:0008006" key="5">
    <source>
        <dbReference type="Google" id="ProtNLM"/>
    </source>
</evidence>
<proteinExistence type="predicted"/>
<dbReference type="NCBIfam" id="TIGR01640">
    <property type="entry name" value="F_box_assoc_1"/>
    <property type="match status" value="1"/>
</dbReference>
<dbReference type="Pfam" id="PF08268">
    <property type="entry name" value="FBA_3"/>
    <property type="match status" value="1"/>
</dbReference>
<keyword evidence="4" id="KW-1185">Reference proteome</keyword>
<evidence type="ECO:0000259" key="1">
    <source>
        <dbReference type="Pfam" id="PF00646"/>
    </source>
</evidence>
<evidence type="ECO:0000313" key="3">
    <source>
        <dbReference type="EMBL" id="GFZ15160.1"/>
    </source>
</evidence>
<evidence type="ECO:0000313" key="4">
    <source>
        <dbReference type="Proteomes" id="UP000585474"/>
    </source>
</evidence>
<dbReference type="CDD" id="cd22157">
    <property type="entry name" value="F-box_AtFBW1-like"/>
    <property type="match status" value="1"/>
</dbReference>
<comment type="caution">
    <text evidence="3">The sequence shown here is derived from an EMBL/GenBank/DDBJ whole genome shotgun (WGS) entry which is preliminary data.</text>
</comment>
<reference evidence="3 4" key="1">
    <citation type="submission" date="2019-07" db="EMBL/GenBank/DDBJ databases">
        <title>De Novo Assembly of kiwifruit Actinidia rufa.</title>
        <authorList>
            <person name="Sugita-Konishi S."/>
            <person name="Sato K."/>
            <person name="Mori E."/>
            <person name="Abe Y."/>
            <person name="Kisaki G."/>
            <person name="Hamano K."/>
            <person name="Suezawa K."/>
            <person name="Otani M."/>
            <person name="Fukuda T."/>
            <person name="Manabe T."/>
            <person name="Gomi K."/>
            <person name="Tabuchi M."/>
            <person name="Akimitsu K."/>
            <person name="Kataoka I."/>
        </authorList>
    </citation>
    <scope>NUCLEOTIDE SEQUENCE [LARGE SCALE GENOMIC DNA]</scope>
    <source>
        <strain evidence="4">cv. Fuchu</strain>
    </source>
</reference>
<dbReference type="EMBL" id="BJWL01000024">
    <property type="protein sequence ID" value="GFZ15160.1"/>
    <property type="molecule type" value="Genomic_DNA"/>
</dbReference>
<dbReference type="SUPFAM" id="SSF81383">
    <property type="entry name" value="F-box domain"/>
    <property type="match status" value="1"/>
</dbReference>
<dbReference type="InterPro" id="IPR036047">
    <property type="entry name" value="F-box-like_dom_sf"/>
</dbReference>
<dbReference type="PANTHER" id="PTHR35546:SF115">
    <property type="entry name" value="F-BOX DOMAIN-CONTAINING PROTEIN"/>
    <property type="match status" value="1"/>
</dbReference>
<organism evidence="3 4">
    <name type="scientific">Actinidia rufa</name>
    <dbReference type="NCBI Taxonomy" id="165716"/>
    <lineage>
        <taxon>Eukaryota</taxon>
        <taxon>Viridiplantae</taxon>
        <taxon>Streptophyta</taxon>
        <taxon>Embryophyta</taxon>
        <taxon>Tracheophyta</taxon>
        <taxon>Spermatophyta</taxon>
        <taxon>Magnoliopsida</taxon>
        <taxon>eudicotyledons</taxon>
        <taxon>Gunneridae</taxon>
        <taxon>Pentapetalae</taxon>
        <taxon>asterids</taxon>
        <taxon>Ericales</taxon>
        <taxon>Actinidiaceae</taxon>
        <taxon>Actinidia</taxon>
    </lineage>
</organism>
<accession>A0A7J0GWD7</accession>
<sequence>MSEHSSSVDQVAANDDLVAEILIRLPVKSLMQFKSVSKRWLSLITTPHFIRCRNPDPSYVSGLFFYSSMRRLNPELIFIPLQNDKNPTDNAYSTTLTTLPGALSISILSSCYGLFCCSSYSHATDRQFHILNPTTKQFASLPKLQGELQGLSLAFDPSRSPHYKVVCVWRTISVLSTKPYQSECHFQIEIYSSETGSWRASGDPFTADLNNQFLSGVYWNNAINWFNSSGESLYFNVEDERLGVMPIPPIPPGEWSGRQFRYYGESRGHLHLVEIYGPTTQFVVHEMERDYSGWFVKYQVDLHEVGLAFPDMLQRLSWDLTCCSFAILSLIRGEEDEGSFLVLHVPGKILRYNLADKSFKELRDVGPEHCDSNGVIEDSIRYFWFHAFQYIETLYCV</sequence>
<dbReference type="InterPro" id="IPR055290">
    <property type="entry name" value="At3g26010-like"/>
</dbReference>
<dbReference type="Proteomes" id="UP000585474">
    <property type="component" value="Unassembled WGS sequence"/>
</dbReference>
<dbReference type="AlphaFoldDB" id="A0A7J0GWD7"/>
<dbReference type="InterPro" id="IPR017451">
    <property type="entry name" value="F-box-assoc_interact_dom"/>
</dbReference>
<gene>
    <name evidence="3" type="ORF">Acr_24g0013500</name>
</gene>
<dbReference type="Pfam" id="PF00646">
    <property type="entry name" value="F-box"/>
    <property type="match status" value="1"/>
</dbReference>
<dbReference type="InterPro" id="IPR001810">
    <property type="entry name" value="F-box_dom"/>
</dbReference>
<dbReference type="PANTHER" id="PTHR35546">
    <property type="entry name" value="F-BOX PROTEIN INTERACTION DOMAIN PROTEIN-RELATED"/>
    <property type="match status" value="1"/>
</dbReference>
<dbReference type="OrthoDB" id="605328at2759"/>
<protein>
    <recommendedName>
        <fullName evidence="5">F-box family protein</fullName>
    </recommendedName>
</protein>
<feature type="domain" description="F-box" evidence="1">
    <location>
        <begin position="15"/>
        <end position="50"/>
    </location>
</feature>